<keyword evidence="4" id="KW-1185">Reference proteome</keyword>
<dbReference type="RefSeq" id="XP_003646603.1">
    <property type="nucleotide sequence ID" value="XM_003646555.1"/>
</dbReference>
<dbReference type="Pfam" id="PF00660">
    <property type="entry name" value="SRP1_TIP1"/>
    <property type="match status" value="1"/>
</dbReference>
<keyword evidence="2" id="KW-0732">Signal</keyword>
<evidence type="ECO:0000256" key="2">
    <source>
        <dbReference type="SAM" id="SignalP"/>
    </source>
</evidence>
<accession>G8JSR4</accession>
<sequence>MLFLQTTLLFMNFIALLVLGEKDHSSNLNEIPEETAGNNEITPTRITTMTAVISPLASENNEGLAELQKLFSLTGKSEVAQEEYSSLLKGVDRHALNSFMEALPWYSERILPQLQKSNSTEDSPAVAVADAVETQPETEPETEPETSPEPSPEPSPETTEKEAAPQSQPVSYEYSKTSIIVSIFCVVSVVILTALL</sequence>
<dbReference type="AlphaFoldDB" id="G8JSR4"/>
<dbReference type="EMBL" id="CP002500">
    <property type="protein sequence ID" value="AET39786.1"/>
    <property type="molecule type" value="Genomic_DNA"/>
</dbReference>
<protein>
    <submittedName>
        <fullName evidence="3">Uncharacterized protein</fullName>
    </submittedName>
</protein>
<dbReference type="HOGENOM" id="CLU_1390226_0_0_1"/>
<name>G8JSR4_ERECY</name>
<feature type="signal peptide" evidence="2">
    <location>
        <begin position="1"/>
        <end position="20"/>
    </location>
</feature>
<reference evidence="4" key="1">
    <citation type="journal article" date="2012" name="G3 (Bethesda)">
        <title>Pichia sorbitophila, an interspecies yeast hybrid reveals early steps of genome resolution following polyploidization.</title>
        <authorList>
            <person name="Leh Louis V."/>
            <person name="Despons L."/>
            <person name="Friedrich A."/>
            <person name="Martin T."/>
            <person name="Durrens P."/>
            <person name="Casaregola S."/>
            <person name="Neuveglise C."/>
            <person name="Fairhead C."/>
            <person name="Marck C."/>
            <person name="Cruz J.A."/>
            <person name="Straub M.L."/>
            <person name="Kugler V."/>
            <person name="Sacerdot C."/>
            <person name="Uzunov Z."/>
            <person name="Thierry A."/>
            <person name="Weiss S."/>
            <person name="Bleykasten C."/>
            <person name="De Montigny J."/>
            <person name="Jacques N."/>
            <person name="Jung P."/>
            <person name="Lemaire M."/>
            <person name="Mallet S."/>
            <person name="Morel G."/>
            <person name="Richard G.F."/>
            <person name="Sarkar A."/>
            <person name="Savel G."/>
            <person name="Schacherer J."/>
            <person name="Seret M.L."/>
            <person name="Talla E."/>
            <person name="Samson G."/>
            <person name="Jubin C."/>
            <person name="Poulain J."/>
            <person name="Vacherie B."/>
            <person name="Barbe V."/>
            <person name="Pelletier E."/>
            <person name="Sherman D.J."/>
            <person name="Westhof E."/>
            <person name="Weissenbach J."/>
            <person name="Baret P.V."/>
            <person name="Wincker P."/>
            <person name="Gaillardin C."/>
            <person name="Dujon B."/>
            <person name="Souciet J.L."/>
        </authorList>
    </citation>
    <scope>NUCLEOTIDE SEQUENCE [LARGE SCALE GENOMIC DNA]</scope>
    <source>
        <strain evidence="4">CBS 270.75 / DBVPG 7215 / KCTC 17166 / NRRL Y-17582</strain>
    </source>
</reference>
<feature type="compositionally biased region" description="Acidic residues" evidence="1">
    <location>
        <begin position="136"/>
        <end position="146"/>
    </location>
</feature>
<gene>
    <name evidence="3" type="ordered locus">Ecym_4774</name>
</gene>
<evidence type="ECO:0000256" key="1">
    <source>
        <dbReference type="SAM" id="MobiDB-lite"/>
    </source>
</evidence>
<dbReference type="Proteomes" id="UP000006790">
    <property type="component" value="Chromosome 4"/>
</dbReference>
<feature type="chain" id="PRO_5003510951" evidence="2">
    <location>
        <begin position="21"/>
        <end position="196"/>
    </location>
</feature>
<proteinExistence type="predicted"/>
<feature type="region of interest" description="Disordered" evidence="1">
    <location>
        <begin position="116"/>
        <end position="169"/>
    </location>
</feature>
<dbReference type="InParanoid" id="G8JSR4"/>
<dbReference type="OrthoDB" id="4069694at2759"/>
<dbReference type="KEGG" id="erc:Ecym_4774"/>
<organism evidence="3 4">
    <name type="scientific">Eremothecium cymbalariae (strain CBS 270.75 / DBVPG 7215 / KCTC 17166 / NRRL Y-17582)</name>
    <name type="common">Yeast</name>
    <dbReference type="NCBI Taxonomy" id="931890"/>
    <lineage>
        <taxon>Eukaryota</taxon>
        <taxon>Fungi</taxon>
        <taxon>Dikarya</taxon>
        <taxon>Ascomycota</taxon>
        <taxon>Saccharomycotina</taxon>
        <taxon>Saccharomycetes</taxon>
        <taxon>Saccharomycetales</taxon>
        <taxon>Saccharomycetaceae</taxon>
        <taxon>Eremothecium</taxon>
    </lineage>
</organism>
<dbReference type="GeneID" id="11472888"/>
<dbReference type="InterPro" id="IPR000992">
    <property type="entry name" value="SRP1_TIP1"/>
</dbReference>
<evidence type="ECO:0000313" key="3">
    <source>
        <dbReference type="EMBL" id="AET39786.1"/>
    </source>
</evidence>
<evidence type="ECO:0000313" key="4">
    <source>
        <dbReference type="Proteomes" id="UP000006790"/>
    </source>
</evidence>